<name>A0A2T4YZM5_9BACL</name>
<reference evidence="1 2" key="1">
    <citation type="submission" date="2018-04" db="EMBL/GenBank/DDBJ databases">
        <title>Genomic Encyclopedia of Archaeal and Bacterial Type Strains, Phase II (KMG-II): from individual species to whole genera.</title>
        <authorList>
            <person name="Goeker M."/>
        </authorList>
    </citation>
    <scope>NUCLEOTIDE SEQUENCE [LARGE SCALE GENOMIC DNA]</scope>
    <source>
        <strain evidence="1 2">DSM 45169</strain>
    </source>
</reference>
<gene>
    <name evidence="1" type="ORF">C8J48_3685</name>
</gene>
<dbReference type="RefSeq" id="WP_107728643.1">
    <property type="nucleotide sequence ID" value="NZ_PZZP01000005.1"/>
</dbReference>
<comment type="caution">
    <text evidence="1">The sequence shown here is derived from an EMBL/GenBank/DDBJ whole genome shotgun (WGS) entry which is preliminary data.</text>
</comment>
<dbReference type="AlphaFoldDB" id="A0A2T4YZM5"/>
<evidence type="ECO:0000313" key="1">
    <source>
        <dbReference type="EMBL" id="PTM52692.1"/>
    </source>
</evidence>
<protein>
    <submittedName>
        <fullName evidence="1">Uncharacterized protein</fullName>
    </submittedName>
</protein>
<organism evidence="1 2">
    <name type="scientific">Desmospora activa DSM 45169</name>
    <dbReference type="NCBI Taxonomy" id="1121389"/>
    <lineage>
        <taxon>Bacteria</taxon>
        <taxon>Bacillati</taxon>
        <taxon>Bacillota</taxon>
        <taxon>Bacilli</taxon>
        <taxon>Bacillales</taxon>
        <taxon>Thermoactinomycetaceae</taxon>
        <taxon>Desmospora</taxon>
    </lineage>
</organism>
<accession>A0A2T4YZM5</accession>
<dbReference type="EMBL" id="PZZP01000005">
    <property type="protein sequence ID" value="PTM52692.1"/>
    <property type="molecule type" value="Genomic_DNA"/>
</dbReference>
<keyword evidence="2" id="KW-1185">Reference proteome</keyword>
<sequence length="73" mass="8684">MGDYLTKAEMVDVFDEAVDLVWEKRLTVRKAIRTALERNGYNVQEEDIEHLYEAYSRMGYGYPDSRKEGNYRK</sequence>
<evidence type="ECO:0000313" key="2">
    <source>
        <dbReference type="Proteomes" id="UP000241639"/>
    </source>
</evidence>
<dbReference type="Proteomes" id="UP000241639">
    <property type="component" value="Unassembled WGS sequence"/>
</dbReference>
<proteinExistence type="predicted"/>